<evidence type="ECO:0000256" key="2">
    <source>
        <dbReference type="ARBA" id="ARBA00004651"/>
    </source>
</evidence>
<accession>A0A540V3E8</accession>
<dbReference type="SMART" id="SM00387">
    <property type="entry name" value="HATPase_c"/>
    <property type="match status" value="1"/>
</dbReference>
<keyword evidence="5" id="KW-0808">Transferase</keyword>
<evidence type="ECO:0000256" key="1">
    <source>
        <dbReference type="ARBA" id="ARBA00000085"/>
    </source>
</evidence>
<evidence type="ECO:0000256" key="3">
    <source>
        <dbReference type="ARBA" id="ARBA00012438"/>
    </source>
</evidence>
<dbReference type="Proteomes" id="UP000315753">
    <property type="component" value="Unassembled WGS sequence"/>
</dbReference>
<keyword evidence="10" id="KW-1133">Transmembrane helix</keyword>
<dbReference type="OrthoDB" id="9813151at2"/>
<feature type="transmembrane region" description="Helical" evidence="10">
    <location>
        <begin position="196"/>
        <end position="219"/>
    </location>
</feature>
<evidence type="ECO:0000256" key="5">
    <source>
        <dbReference type="ARBA" id="ARBA00022679"/>
    </source>
</evidence>
<dbReference type="InterPro" id="IPR003661">
    <property type="entry name" value="HisK_dim/P_dom"/>
</dbReference>
<dbReference type="PANTHER" id="PTHR45453:SF1">
    <property type="entry name" value="PHOSPHATE REGULON SENSOR PROTEIN PHOR"/>
    <property type="match status" value="1"/>
</dbReference>
<dbReference type="Gene3D" id="3.30.565.10">
    <property type="entry name" value="Histidine kinase-like ATPase, C-terminal domain"/>
    <property type="match status" value="1"/>
</dbReference>
<feature type="domain" description="Histidine kinase" evidence="11">
    <location>
        <begin position="239"/>
        <end position="452"/>
    </location>
</feature>
<dbReference type="RefSeq" id="WP_141601915.1">
    <property type="nucleotide sequence ID" value="NZ_JARMSB010000052.1"/>
</dbReference>
<evidence type="ECO:0000256" key="7">
    <source>
        <dbReference type="ARBA" id="ARBA00022777"/>
    </source>
</evidence>
<keyword evidence="10" id="KW-0812">Transmembrane</keyword>
<feature type="transmembrane region" description="Helical" evidence="10">
    <location>
        <begin position="12"/>
        <end position="33"/>
    </location>
</feature>
<dbReference type="InterPro" id="IPR050351">
    <property type="entry name" value="BphY/WalK/GraS-like"/>
</dbReference>
<reference evidence="12 13" key="1">
    <citation type="submission" date="2019-06" db="EMBL/GenBank/DDBJ databases">
        <title>Genome sequence of Ureibacillus terrenus.</title>
        <authorList>
            <person name="Maclea K.S."/>
            <person name="Simoes M."/>
        </authorList>
    </citation>
    <scope>NUCLEOTIDE SEQUENCE [LARGE SCALE GENOMIC DNA]</scope>
    <source>
        <strain evidence="12 13">ATCC BAA-384</strain>
    </source>
</reference>
<keyword evidence="6" id="KW-0547">Nucleotide-binding</keyword>
<name>A0A540V3E8_9BACL</name>
<keyword evidence="7 12" id="KW-0418">Kinase</keyword>
<protein>
    <recommendedName>
        <fullName evidence="3">histidine kinase</fullName>
        <ecNumber evidence="3">2.7.13.3</ecNumber>
    </recommendedName>
</protein>
<dbReference type="GO" id="GO:0004721">
    <property type="term" value="F:phosphoprotein phosphatase activity"/>
    <property type="evidence" value="ECO:0007669"/>
    <property type="project" value="TreeGrafter"/>
</dbReference>
<evidence type="ECO:0000256" key="9">
    <source>
        <dbReference type="ARBA" id="ARBA00023012"/>
    </source>
</evidence>
<dbReference type="AlphaFoldDB" id="A0A540V3E8"/>
<dbReference type="Pfam" id="PF02518">
    <property type="entry name" value="HATPase_c"/>
    <property type="match status" value="1"/>
</dbReference>
<dbReference type="CDD" id="cd00082">
    <property type="entry name" value="HisKA"/>
    <property type="match status" value="1"/>
</dbReference>
<dbReference type="PANTHER" id="PTHR45453">
    <property type="entry name" value="PHOSPHATE REGULON SENSOR PROTEIN PHOR"/>
    <property type="match status" value="1"/>
</dbReference>
<dbReference type="InterPro" id="IPR036890">
    <property type="entry name" value="HATPase_C_sf"/>
</dbReference>
<keyword evidence="9" id="KW-0902">Two-component regulatory system</keyword>
<proteinExistence type="predicted"/>
<dbReference type="GO" id="GO:0005524">
    <property type="term" value="F:ATP binding"/>
    <property type="evidence" value="ECO:0007669"/>
    <property type="project" value="UniProtKB-KW"/>
</dbReference>
<evidence type="ECO:0000256" key="10">
    <source>
        <dbReference type="SAM" id="Phobius"/>
    </source>
</evidence>
<sequence length="452" mass="52518">MEFKKVKLKLTLIYTGSLLLILIIFITVLYLFISNAINKQEVQELERYYESERHEFIEELFKRYRGGEIKQILEGKRKKRVIVEEYGEPEREEPDYDEEEIEEIEPVKYRPERDIFYYVFDTDFRLIEGEETVQDFAKYIGETGFRPQASAIVKETEWNKAHVLFIYYPLKIDGQLIGSVIVGKNITDEKHLIQNIVWILLFLTVVFSLLFALAGSFFAEQAMKPIQRSYEKQRKFVSDASHELRTPLSVFYSSIDVLESEEQENLSPFGRQVLEDMRQEAEMMHKLLDDLLFLARSDQDRVELNIEELDLSSMIRSLLNRFKRTLPSHLALEEKIQDGVVMKGDKARIQQLVYILLDNAVRYTKEGSITCSLVCREEKIVLSVKDTGIGILPKDLEHIFERFYRGDASRKRNGTGLGLAIAKTIVEAHGGEIGVKSEVGKGTEFIITFHKK</sequence>
<keyword evidence="13" id="KW-1185">Reference proteome</keyword>
<dbReference type="GO" id="GO:0005886">
    <property type="term" value="C:plasma membrane"/>
    <property type="evidence" value="ECO:0007669"/>
    <property type="project" value="UniProtKB-SubCell"/>
</dbReference>
<evidence type="ECO:0000256" key="8">
    <source>
        <dbReference type="ARBA" id="ARBA00022840"/>
    </source>
</evidence>
<evidence type="ECO:0000313" key="13">
    <source>
        <dbReference type="Proteomes" id="UP000315753"/>
    </source>
</evidence>
<dbReference type="EC" id="2.7.13.3" evidence="3"/>
<dbReference type="GO" id="GO:0016036">
    <property type="term" value="P:cellular response to phosphate starvation"/>
    <property type="evidence" value="ECO:0007669"/>
    <property type="project" value="TreeGrafter"/>
</dbReference>
<evidence type="ECO:0000313" key="12">
    <source>
        <dbReference type="EMBL" id="TQE91264.1"/>
    </source>
</evidence>
<evidence type="ECO:0000259" key="11">
    <source>
        <dbReference type="PROSITE" id="PS50109"/>
    </source>
</evidence>
<comment type="catalytic activity">
    <reaction evidence="1">
        <text>ATP + protein L-histidine = ADP + protein N-phospho-L-histidine.</text>
        <dbReference type="EC" id="2.7.13.3"/>
    </reaction>
</comment>
<dbReference type="SMART" id="SM00388">
    <property type="entry name" value="HisKA"/>
    <property type="match status" value="1"/>
</dbReference>
<evidence type="ECO:0000256" key="6">
    <source>
        <dbReference type="ARBA" id="ARBA00022741"/>
    </source>
</evidence>
<dbReference type="EMBL" id="VIGD01000006">
    <property type="protein sequence ID" value="TQE91264.1"/>
    <property type="molecule type" value="Genomic_DNA"/>
</dbReference>
<dbReference type="PRINTS" id="PR00344">
    <property type="entry name" value="BCTRLSENSOR"/>
</dbReference>
<keyword evidence="8" id="KW-0067">ATP-binding</keyword>
<dbReference type="Gene3D" id="1.10.287.130">
    <property type="match status" value="1"/>
</dbReference>
<dbReference type="SUPFAM" id="SSF47384">
    <property type="entry name" value="Homodimeric domain of signal transducing histidine kinase"/>
    <property type="match status" value="1"/>
</dbReference>
<dbReference type="InterPro" id="IPR036097">
    <property type="entry name" value="HisK_dim/P_sf"/>
</dbReference>
<comment type="caution">
    <text evidence="12">The sequence shown here is derived from an EMBL/GenBank/DDBJ whole genome shotgun (WGS) entry which is preliminary data.</text>
</comment>
<organism evidence="12 13">
    <name type="scientific">Ureibacillus terrenus</name>
    <dbReference type="NCBI Taxonomy" id="118246"/>
    <lineage>
        <taxon>Bacteria</taxon>
        <taxon>Bacillati</taxon>
        <taxon>Bacillota</taxon>
        <taxon>Bacilli</taxon>
        <taxon>Bacillales</taxon>
        <taxon>Caryophanaceae</taxon>
        <taxon>Ureibacillus</taxon>
    </lineage>
</organism>
<dbReference type="SUPFAM" id="SSF55874">
    <property type="entry name" value="ATPase domain of HSP90 chaperone/DNA topoisomerase II/histidine kinase"/>
    <property type="match status" value="1"/>
</dbReference>
<keyword evidence="10" id="KW-0472">Membrane</keyword>
<evidence type="ECO:0000256" key="4">
    <source>
        <dbReference type="ARBA" id="ARBA00022553"/>
    </source>
</evidence>
<comment type="subcellular location">
    <subcellularLocation>
        <location evidence="2">Cell membrane</location>
        <topology evidence="2">Multi-pass membrane protein</topology>
    </subcellularLocation>
</comment>
<dbReference type="GO" id="GO:0000155">
    <property type="term" value="F:phosphorelay sensor kinase activity"/>
    <property type="evidence" value="ECO:0007669"/>
    <property type="project" value="InterPro"/>
</dbReference>
<dbReference type="CDD" id="cd00075">
    <property type="entry name" value="HATPase"/>
    <property type="match status" value="1"/>
</dbReference>
<dbReference type="FunFam" id="3.30.565.10:FF:000006">
    <property type="entry name" value="Sensor histidine kinase WalK"/>
    <property type="match status" value="1"/>
</dbReference>
<dbReference type="InterPro" id="IPR005467">
    <property type="entry name" value="His_kinase_dom"/>
</dbReference>
<keyword evidence="4" id="KW-0597">Phosphoprotein</keyword>
<dbReference type="InterPro" id="IPR003594">
    <property type="entry name" value="HATPase_dom"/>
</dbReference>
<gene>
    <name evidence="12" type="ORF">FKZ59_06375</name>
</gene>
<dbReference type="InterPro" id="IPR004358">
    <property type="entry name" value="Sig_transdc_His_kin-like_C"/>
</dbReference>
<dbReference type="Pfam" id="PF00512">
    <property type="entry name" value="HisKA"/>
    <property type="match status" value="1"/>
</dbReference>
<dbReference type="PROSITE" id="PS50109">
    <property type="entry name" value="HIS_KIN"/>
    <property type="match status" value="1"/>
</dbReference>